<proteinExistence type="predicted"/>
<evidence type="ECO:0000256" key="1">
    <source>
        <dbReference type="SAM" id="MobiDB-lite"/>
    </source>
</evidence>
<evidence type="ECO:0000313" key="2">
    <source>
        <dbReference type="EMBL" id="KAK7382859.1"/>
    </source>
</evidence>
<organism evidence="2 3">
    <name type="scientific">Phaseolus coccineus</name>
    <name type="common">Scarlet runner bean</name>
    <name type="synonym">Phaseolus multiflorus</name>
    <dbReference type="NCBI Taxonomy" id="3886"/>
    <lineage>
        <taxon>Eukaryota</taxon>
        <taxon>Viridiplantae</taxon>
        <taxon>Streptophyta</taxon>
        <taxon>Embryophyta</taxon>
        <taxon>Tracheophyta</taxon>
        <taxon>Spermatophyta</taxon>
        <taxon>Magnoliopsida</taxon>
        <taxon>eudicotyledons</taxon>
        <taxon>Gunneridae</taxon>
        <taxon>Pentapetalae</taxon>
        <taxon>rosids</taxon>
        <taxon>fabids</taxon>
        <taxon>Fabales</taxon>
        <taxon>Fabaceae</taxon>
        <taxon>Papilionoideae</taxon>
        <taxon>50 kb inversion clade</taxon>
        <taxon>NPAAA clade</taxon>
        <taxon>indigoferoid/millettioid clade</taxon>
        <taxon>Phaseoleae</taxon>
        <taxon>Phaseolus</taxon>
    </lineage>
</organism>
<dbReference type="AlphaFoldDB" id="A0AAN9WY38"/>
<reference evidence="2 3" key="1">
    <citation type="submission" date="2024-01" db="EMBL/GenBank/DDBJ databases">
        <title>The genomes of 5 underutilized Papilionoideae crops provide insights into root nodulation and disease resistanc.</title>
        <authorList>
            <person name="Jiang F."/>
        </authorList>
    </citation>
    <scope>NUCLEOTIDE SEQUENCE [LARGE SCALE GENOMIC DNA]</scope>
    <source>
        <strain evidence="2">JINMINGXINNONG_FW02</strain>
        <tissue evidence="2">Leaves</tissue>
    </source>
</reference>
<name>A0AAN9WY38_PHACN</name>
<evidence type="ECO:0000313" key="3">
    <source>
        <dbReference type="Proteomes" id="UP001374584"/>
    </source>
</evidence>
<feature type="region of interest" description="Disordered" evidence="1">
    <location>
        <begin position="55"/>
        <end position="106"/>
    </location>
</feature>
<accession>A0AAN9WY38</accession>
<feature type="region of interest" description="Disordered" evidence="1">
    <location>
        <begin position="1"/>
        <end position="24"/>
    </location>
</feature>
<protein>
    <submittedName>
        <fullName evidence="2">Uncharacterized protein</fullName>
    </submittedName>
</protein>
<comment type="caution">
    <text evidence="2">The sequence shown here is derived from an EMBL/GenBank/DDBJ whole genome shotgun (WGS) entry which is preliminary data.</text>
</comment>
<sequence>MLPLCTQRPPPPLKSPQSGHAPHRAGAALVALHLVVRSTTGLVTGSARYATLVAHHAQESPSSRAGGQEPSHPTASVAATVRTVPHSPHSTACTSLRRTPQSSSERRCLKTPLRTTCLLHLRTTDTLTAPKPSTYKTLIHSTFTKL</sequence>
<dbReference type="EMBL" id="JAYMYR010000001">
    <property type="protein sequence ID" value="KAK7382859.1"/>
    <property type="molecule type" value="Genomic_DNA"/>
</dbReference>
<keyword evidence="3" id="KW-1185">Reference proteome</keyword>
<gene>
    <name evidence="2" type="ORF">VNO80_01985</name>
</gene>
<dbReference type="Proteomes" id="UP001374584">
    <property type="component" value="Unassembled WGS sequence"/>
</dbReference>
<feature type="compositionally biased region" description="Polar residues" evidence="1">
    <location>
        <begin position="88"/>
        <end position="103"/>
    </location>
</feature>